<dbReference type="EMBL" id="ADBV01005650">
    <property type="protein sequence ID" value="EJW79282.1"/>
    <property type="molecule type" value="Genomic_DNA"/>
</dbReference>
<reference evidence="2" key="1">
    <citation type="submission" date="2012-08" db="EMBL/GenBank/DDBJ databases">
        <title>The Genome Sequence of Wuchereria bancrofti.</title>
        <authorList>
            <person name="Nutman T.B."/>
            <person name="Fink D.L."/>
            <person name="Russ C."/>
            <person name="Young S."/>
            <person name="Zeng Q."/>
            <person name="Koehrsen M."/>
            <person name="Alvarado L."/>
            <person name="Berlin A."/>
            <person name="Chapman S.B."/>
            <person name="Chen Z."/>
            <person name="Freedman E."/>
            <person name="Gellesch M."/>
            <person name="Goldberg J."/>
            <person name="Griggs A."/>
            <person name="Gujja S."/>
            <person name="Heilman E.R."/>
            <person name="Heiman D."/>
            <person name="Hepburn T."/>
            <person name="Howarth C."/>
            <person name="Jen D."/>
            <person name="Larson L."/>
            <person name="Lewis B."/>
            <person name="Mehta T."/>
            <person name="Park D."/>
            <person name="Pearson M."/>
            <person name="Roberts A."/>
            <person name="Saif S."/>
            <person name="Shea T."/>
            <person name="Shenoy N."/>
            <person name="Sisk P."/>
            <person name="Stolte C."/>
            <person name="Sykes S."/>
            <person name="Walk T."/>
            <person name="White J."/>
            <person name="Yandava C."/>
            <person name="Haas B."/>
            <person name="Henn M.R."/>
            <person name="Nusbaum C."/>
            <person name="Birren B."/>
        </authorList>
    </citation>
    <scope>NUCLEOTIDE SEQUENCE [LARGE SCALE GENOMIC DNA]</scope>
    <source>
        <strain evidence="2">NA</strain>
    </source>
</reference>
<comment type="caution">
    <text evidence="1">The sequence shown here is derived from an EMBL/GenBank/DDBJ whole genome shotgun (WGS) entry which is preliminary data.</text>
</comment>
<feature type="non-terminal residue" evidence="1">
    <location>
        <position position="68"/>
    </location>
</feature>
<dbReference type="AlphaFoldDB" id="J9EQE7"/>
<feature type="non-terminal residue" evidence="1">
    <location>
        <position position="1"/>
    </location>
</feature>
<evidence type="ECO:0000313" key="1">
    <source>
        <dbReference type="EMBL" id="EJW79282.1"/>
    </source>
</evidence>
<gene>
    <name evidence="1" type="ORF">WUBG_09809</name>
</gene>
<accession>J9EQE7</accession>
<protein>
    <submittedName>
        <fullName evidence="1">Uncharacterized protein</fullName>
    </submittedName>
</protein>
<sequence>DDKIRDKKICWETCGGNINEGPKPEIPKHIKWIYTPSYSINITWNGNGTLYLLKIMKKVGDNEYSHQF</sequence>
<proteinExistence type="predicted"/>
<evidence type="ECO:0000313" key="2">
    <source>
        <dbReference type="Proteomes" id="UP000004810"/>
    </source>
</evidence>
<name>J9EQE7_WUCBA</name>
<dbReference type="Proteomes" id="UP000004810">
    <property type="component" value="Unassembled WGS sequence"/>
</dbReference>
<organism evidence="1 2">
    <name type="scientific">Wuchereria bancrofti</name>
    <dbReference type="NCBI Taxonomy" id="6293"/>
    <lineage>
        <taxon>Eukaryota</taxon>
        <taxon>Metazoa</taxon>
        <taxon>Ecdysozoa</taxon>
        <taxon>Nematoda</taxon>
        <taxon>Chromadorea</taxon>
        <taxon>Rhabditida</taxon>
        <taxon>Spirurina</taxon>
        <taxon>Spiruromorpha</taxon>
        <taxon>Filarioidea</taxon>
        <taxon>Onchocercidae</taxon>
        <taxon>Wuchereria</taxon>
    </lineage>
</organism>